<evidence type="ECO:0000313" key="2">
    <source>
        <dbReference type="Proteomes" id="UP000002714"/>
    </source>
</evidence>
<keyword evidence="2" id="KW-1185">Reference proteome</keyword>
<dbReference type="EMBL" id="CP000153">
    <property type="protein sequence ID" value="ABB43839.1"/>
    <property type="molecule type" value="Genomic_DNA"/>
</dbReference>
<evidence type="ECO:0008006" key="3">
    <source>
        <dbReference type="Google" id="ProtNLM"/>
    </source>
</evidence>
<reference evidence="1 2" key="1">
    <citation type="journal article" date="2008" name="Appl. Environ. Microbiol.">
        <title>Genome of the epsilonproteobacterial chemolithoautotroph Sulfurimonas denitrificans.</title>
        <authorList>
            <person name="Sievert S.M."/>
            <person name="Scott K.M."/>
            <person name="Klotz M.G."/>
            <person name="Chain P.S.G."/>
            <person name="Hauser L.J."/>
            <person name="Hemp J."/>
            <person name="Huegler M."/>
            <person name="Land M."/>
            <person name="Lapidus A."/>
            <person name="Larimer F.W."/>
            <person name="Lucas S."/>
            <person name="Malfatti S.A."/>
            <person name="Meyer F."/>
            <person name="Paulsen I.T."/>
            <person name="Ren Q."/>
            <person name="Simon J."/>
            <person name="Bailey K."/>
            <person name="Diaz E."/>
            <person name="Fitzpatrick K.A."/>
            <person name="Glover B."/>
            <person name="Gwatney N."/>
            <person name="Korajkic A."/>
            <person name="Long A."/>
            <person name="Mobberley J.M."/>
            <person name="Pantry S.N."/>
            <person name="Pazder G."/>
            <person name="Peterson S."/>
            <person name="Quintanilla J.D."/>
            <person name="Sprinkle R."/>
            <person name="Stephens J."/>
            <person name="Thomas P."/>
            <person name="Vaughn R."/>
            <person name="Weber M.J."/>
            <person name="Wooten L.L."/>
        </authorList>
    </citation>
    <scope>NUCLEOTIDE SEQUENCE [LARGE SCALE GENOMIC DNA]</scope>
    <source>
        <strain evidence="2">ATCC 33889 / DSM 1251</strain>
    </source>
</reference>
<evidence type="ECO:0000313" key="1">
    <source>
        <dbReference type="EMBL" id="ABB43839.1"/>
    </source>
</evidence>
<dbReference type="STRING" id="326298.Suden_0560"/>
<dbReference type="AlphaFoldDB" id="Q30T42"/>
<dbReference type="RefSeq" id="WP_011372193.1">
    <property type="nucleotide sequence ID" value="NC_007575.1"/>
</dbReference>
<dbReference type="HOGENOM" id="CLU_142163_1_1_7"/>
<dbReference type="eggNOG" id="ENOG50319PM">
    <property type="taxonomic scope" value="Bacteria"/>
</dbReference>
<protein>
    <recommendedName>
        <fullName evidence="3">JHP0747 family</fullName>
    </recommendedName>
</protein>
<dbReference type="KEGG" id="tdn:Suden_0560"/>
<accession>Q30T42</accession>
<proteinExistence type="predicted"/>
<dbReference type="OrthoDB" id="5361883at2"/>
<sequence>MRVAVECKSPLLQKSLEIFLSKHLSSLKNCDIVVRDIKVLDDERTFYISSSNGSDLIKPFSKSQLILALERRYKEMNRGNLHYLNKIYQEDELDDDSVMGFDILQKRIESLTKEYQENILRAVRAFYEK</sequence>
<organism evidence="1 2">
    <name type="scientific">Sulfurimonas denitrificans (strain ATCC 33889 / DSM 1251)</name>
    <name type="common">Thiomicrospira denitrificans (strain ATCC 33889 / DSM 1251)</name>
    <dbReference type="NCBI Taxonomy" id="326298"/>
    <lineage>
        <taxon>Bacteria</taxon>
        <taxon>Pseudomonadati</taxon>
        <taxon>Campylobacterota</taxon>
        <taxon>Epsilonproteobacteria</taxon>
        <taxon>Campylobacterales</taxon>
        <taxon>Sulfurimonadaceae</taxon>
        <taxon>Sulfurimonas</taxon>
    </lineage>
</organism>
<dbReference type="Proteomes" id="UP000002714">
    <property type="component" value="Chromosome"/>
</dbReference>
<gene>
    <name evidence="1" type="ordered locus">Suden_0560</name>
</gene>
<name>Q30T42_SULDN</name>